<feature type="domain" description="Methyltransferase" evidence="3">
    <location>
        <begin position="46"/>
        <end position="138"/>
    </location>
</feature>
<proteinExistence type="predicted"/>
<dbReference type="PANTHER" id="PTHR43861">
    <property type="entry name" value="TRANS-ACONITATE 2-METHYLTRANSFERASE-RELATED"/>
    <property type="match status" value="1"/>
</dbReference>
<dbReference type="Pfam" id="PF13649">
    <property type="entry name" value="Methyltransf_25"/>
    <property type="match status" value="1"/>
</dbReference>
<dbReference type="Gene3D" id="3.40.50.150">
    <property type="entry name" value="Vaccinia Virus protein VP39"/>
    <property type="match status" value="1"/>
</dbReference>
<dbReference type="EMBL" id="VWSH01000003">
    <property type="protein sequence ID" value="KAA5533695.1"/>
    <property type="molecule type" value="Genomic_DNA"/>
</dbReference>
<dbReference type="InterPro" id="IPR041698">
    <property type="entry name" value="Methyltransf_25"/>
</dbReference>
<gene>
    <name evidence="4" type="ORF">F0919_14255</name>
</gene>
<dbReference type="GO" id="GO:0008168">
    <property type="term" value="F:methyltransferase activity"/>
    <property type="evidence" value="ECO:0007669"/>
    <property type="project" value="UniProtKB-KW"/>
</dbReference>
<protein>
    <submittedName>
        <fullName evidence="4">Class I SAM-dependent methyltransferase</fullName>
    </submittedName>
</protein>
<evidence type="ECO:0000256" key="1">
    <source>
        <dbReference type="ARBA" id="ARBA00022603"/>
    </source>
</evidence>
<dbReference type="RefSeq" id="WP_150033442.1">
    <property type="nucleotide sequence ID" value="NZ_VWSH01000003.1"/>
</dbReference>
<reference evidence="4 5" key="1">
    <citation type="submission" date="2019-09" db="EMBL/GenBank/DDBJ databases">
        <title>Genome sequence and assembly of Taibaiella sp.</title>
        <authorList>
            <person name="Chhetri G."/>
        </authorList>
    </citation>
    <scope>NUCLEOTIDE SEQUENCE [LARGE SCALE GENOMIC DNA]</scope>
    <source>
        <strain evidence="4 5">KVB11</strain>
    </source>
</reference>
<dbReference type="GO" id="GO:0032259">
    <property type="term" value="P:methylation"/>
    <property type="evidence" value="ECO:0007669"/>
    <property type="project" value="UniProtKB-KW"/>
</dbReference>
<keyword evidence="2 4" id="KW-0808">Transferase</keyword>
<accession>A0A5M6CK21</accession>
<organism evidence="4 5">
    <name type="scientific">Taibaiella lutea</name>
    <dbReference type="NCBI Taxonomy" id="2608001"/>
    <lineage>
        <taxon>Bacteria</taxon>
        <taxon>Pseudomonadati</taxon>
        <taxon>Bacteroidota</taxon>
        <taxon>Chitinophagia</taxon>
        <taxon>Chitinophagales</taxon>
        <taxon>Chitinophagaceae</taxon>
        <taxon>Taibaiella</taxon>
    </lineage>
</organism>
<evidence type="ECO:0000313" key="5">
    <source>
        <dbReference type="Proteomes" id="UP000323632"/>
    </source>
</evidence>
<name>A0A5M6CK21_9BACT</name>
<evidence type="ECO:0000259" key="3">
    <source>
        <dbReference type="Pfam" id="PF13649"/>
    </source>
</evidence>
<dbReference type="InterPro" id="IPR029063">
    <property type="entry name" value="SAM-dependent_MTases_sf"/>
</dbReference>
<dbReference type="CDD" id="cd02440">
    <property type="entry name" value="AdoMet_MTases"/>
    <property type="match status" value="1"/>
</dbReference>
<evidence type="ECO:0000313" key="4">
    <source>
        <dbReference type="EMBL" id="KAA5533695.1"/>
    </source>
</evidence>
<evidence type="ECO:0000256" key="2">
    <source>
        <dbReference type="ARBA" id="ARBA00022679"/>
    </source>
</evidence>
<keyword evidence="1 4" id="KW-0489">Methyltransferase</keyword>
<dbReference type="PANTHER" id="PTHR43861:SF1">
    <property type="entry name" value="TRANS-ACONITATE 2-METHYLTRANSFERASE"/>
    <property type="match status" value="1"/>
</dbReference>
<keyword evidence="5" id="KW-1185">Reference proteome</keyword>
<dbReference type="Proteomes" id="UP000323632">
    <property type="component" value="Unassembled WGS sequence"/>
</dbReference>
<comment type="caution">
    <text evidence="4">The sequence shown here is derived from an EMBL/GenBank/DDBJ whole genome shotgun (WGS) entry which is preliminary data.</text>
</comment>
<dbReference type="AlphaFoldDB" id="A0A5M6CK21"/>
<sequence>MDQSAHAASVFNELANKYQDRFMHFELYNDTFDLFCDNIPKPNAEILELACGPGNITKYLLSKRPDFNILGTDLAPNMIELAKANNPSAIFQIMDCRAVSTIDKKYDSVMIGFCLPYLDKEETEKLIADTSKILNEGGIVYLSTMEAPYSKSGPEKSSAGHEIYMHYYMADDLVVMLESNDFEIISLQRKDFLQNDGSTTKDIILIAKRSY</sequence>
<dbReference type="SUPFAM" id="SSF53335">
    <property type="entry name" value="S-adenosyl-L-methionine-dependent methyltransferases"/>
    <property type="match status" value="1"/>
</dbReference>